<dbReference type="InterPro" id="IPR001623">
    <property type="entry name" value="DnaJ_domain"/>
</dbReference>
<feature type="compositionally biased region" description="Basic and acidic residues" evidence="1">
    <location>
        <begin position="2460"/>
        <end position="2470"/>
    </location>
</feature>
<sequence length="2690" mass="294834">SELGANHSRPLGSPAAAAASSSSQQQQGLWFFLRLHNAPSVHTLAHLPQVESVSRYASDLNRPIQLRPPPVMEHVVNASPAVNSAPPPLEEPEYLARYTVVKHSWRGRYKRILCISSVSVITLDPSTLNVTNSYDVATDFEGATPILGRDENSNEFNISVRTDGRGKFKAMKFSSRYRASILTELHRIRWNRLAPVSEFPVLHLRRRASQWLPFVRYTVTMLIASLVLKLKVTYVGVELIDTKSGDLRWCLDFRDMDSPAIILLSDAFGKKNVDHGSGFVLCPLYGRKSKAFQAASGCTTSAIISNLTKTAKSTVGLSLSVESSQTLSISEYIKQRAKEAVGAEDTPLGGWSVTRLRSAAHGTLNVPGLSLGVGPKGGLGEHGDAVSRQLILTKVSLVERRPENYEAVTVRPLSSVSALVRFAEEPQMFAIEFSDGCPIHVYASTSRDSLLAAVRDVLQTEGQCPIPVLPRLTMPGHRIDPPCGRVFLQYGQQKPVTDAESASMHLKHLAGAAKDAVAEGGSIPGSRAKLWRRIREFNGCIPYSGVPSNIEVPEVTLMALITMLPAAPNLPPESPPLPPPSPKAAATVMGFIACLRRLLASRSAASHVMSFPAAVGRIMGLLRNGSEGVASEAAGLVAVLIGGGPGDANVTDSKGEWHATIMHTKSVLFANHNYIIILVNRLKPTSVSPLLSMTVVEVLEAMICDPHCETTQYTVFVELLRQVAGLKRRLFALFGHPAESVRETVAMIMRSIAEEDAIAAESMRDASLRDGALLRHLLHAFFLPAGERREVSRQLVALWADSYQPALELLSRILPPGLVAYLHTRADGVLDEDTNQEESSTKKRKRRLLQHRKGRIGRGLISQEQPFPSANNFDVSDSDRQTVGAIVRGSDNYHKSVVDPSSGQASNIQSSVVHTSEHLNNGSSTGEVQNGHSTFVASANAAPTNSNEAPGSDFSNSVDPDSNAVGLQNAGIPAPAQVVVENTPVGSGRLLCNWPEFWRAFDLDHNRADLIWNERTRQELRESLQAEVHKLDVEKERTEDIVTGGATFEMVSGVESVPQVSWNYPEFSVRYPSLSKEVCVGQYYLRLLLESGSGGRAQDFPLRDPVAFFRALYHRFLCDADTGLTVDGAVPDELGASDDWCDMGRLDGFGGGGGSSVRELCARAMAIVYEQHYMTIGPFEGTAHVTVLLDRTDDRALRHRLLLLLKALMKVLSNVEACVLVGGCVLAVDLLTVVHETSERTSIPLQSNLIAASAFMEPLKEWMYIDKDGAQVGPMEKDAIRRLWSKKAIDWTTRFWASGMLDWKKLRDIRELRWALALRVAVLTPPQVGDTALSILHSMVSAHSDLDDAGEIVTPTPRVKRILSSPRCFPHIAQAFLSGEPSIVEAAAALLKAIVTRNPKAMIRLYSTGAFYFALAYPGSNLLSIGQLFSVTHVHQAFHGGEEAAVSSSLPLAKRSVLGGLLPESLLYVLERSGPAAFAAAMVSDSDTPEIIWTHKMRAENLIRQVLQHLGDFPQKLSQHCHVLYDYAPMPPVTYPELRDEMWCHRYYLRNLCDDIRFPNWPIVEHVEFLQSLLVMWREELTRKPMDLSEGEACKILEISFEDVSSDDVKRRNSVEFADEASSLSKQIENIDEEKLKRQYRKLAMKYHPDKNPEGREKFLAIQKAYERLQATMQGLQGPQPWRLLLLLKGQCILYRRHGDVLEPFKYAGYPMLLSAVTVDKDDNNFLSSDRAPLLVAASELVWLTCASSSLNGEELVRDGGVHLLATLLSRCMCVVQPTTPGNEPSAIIVTNIMRTFSVLSQFEAARTEILEFSGLVEDIVHCTEFELVPAAVDAALQTIANVSVSSELQDALLKAGVLWYLLPLLLQYDSTAEESDATESHGVGASVQIAKNMHAIRASQALSRLSGLCGDESATPYNQAAADALRILLTPKLSSMLKDQMPKDLLSKLNANLESPEIIWNSSTRAELLKFVDQQRADLGPDGSYDIKDSHDFVYKALSKELFIGNVYLRVYNDQPDFEISEPETFCLALIDFISYLVHNQWVENADHKVEDPDHKVEDPGHKVEDPDHKVEDTSNFFKSSEHMSEAVDGSVNEQQTLDNSGTMSEEQSLGKEELELTKNLRSALTSLQNLLTNNPNLASIFSNKDKLLPLFECFSVLEASPSNIPQLCLGVLSLLTAHAPCLQAMVADGSSLLLLLQMLHSAPSCREGSLHVLYALASTPELAWAAAKHGGVVYILELLLPLKEEIPLQQRAMAASLLGKLVSQPMHGPRVAITLARFLPDGLVSVIRDGPGEAVVVALEQTTETPELVWTPAMAASLSAQISTMASELYREQMKGRVVDWDVPEQASGQQEMRDEPQVGGIYVRLFLKDPKFPLRNPKRFLEGLLDQYLSSIAATHYEAQVVDPELPLLLSAALVSLLRVHPALADHVGYLGYVPKLVAAVAFEGRRETMSSGEVNNGRHAEQRYDPDSQSAENTQTPQERVRLSCLRVLHQLAASTICAEAMAATSVGTPQVVPLLMKAIGWQGGSILALETLKRVVVAGNRARDALVAQGLKVGLVEVLLGLLDWRAGGRNGFCSQMKWNESEASIGRVLAIEVLHAFATEGAHCSKVREILNNSDVWSAYKDQKHDLFLPSNAQSAAAGIAGLIENSSSSRLTYALTAPPPQSTTSRPPPSSSSDFNGKQDQLL</sequence>
<feature type="compositionally biased region" description="Polar residues" evidence="1">
    <location>
        <begin position="899"/>
        <end position="911"/>
    </location>
</feature>
<gene>
    <name evidence="3" type="primary">GRV2</name>
    <name evidence="3" type="ORF">CR513_47365</name>
</gene>
<dbReference type="SUPFAM" id="SSF46565">
    <property type="entry name" value="Chaperone J-domain"/>
    <property type="match status" value="1"/>
</dbReference>
<dbReference type="InterPro" id="IPR011989">
    <property type="entry name" value="ARM-like"/>
</dbReference>
<organism evidence="3 4">
    <name type="scientific">Mucuna pruriens</name>
    <name type="common">Velvet bean</name>
    <name type="synonym">Dolichos pruriens</name>
    <dbReference type="NCBI Taxonomy" id="157652"/>
    <lineage>
        <taxon>Eukaryota</taxon>
        <taxon>Viridiplantae</taxon>
        <taxon>Streptophyta</taxon>
        <taxon>Embryophyta</taxon>
        <taxon>Tracheophyta</taxon>
        <taxon>Spermatophyta</taxon>
        <taxon>Magnoliopsida</taxon>
        <taxon>eudicotyledons</taxon>
        <taxon>Gunneridae</taxon>
        <taxon>Pentapetalae</taxon>
        <taxon>rosids</taxon>
        <taxon>fabids</taxon>
        <taxon>Fabales</taxon>
        <taxon>Fabaceae</taxon>
        <taxon>Papilionoideae</taxon>
        <taxon>50 kb inversion clade</taxon>
        <taxon>NPAAA clade</taxon>
        <taxon>indigoferoid/millettioid clade</taxon>
        <taxon>Phaseoleae</taxon>
        <taxon>Mucuna</taxon>
    </lineage>
</organism>
<feature type="compositionally biased region" description="Polar residues" evidence="1">
    <location>
        <begin position="862"/>
        <end position="875"/>
    </location>
</feature>
<dbReference type="SMART" id="SM00271">
    <property type="entry name" value="DnaJ"/>
    <property type="match status" value="1"/>
</dbReference>
<feature type="non-terminal residue" evidence="3">
    <location>
        <position position="1"/>
    </location>
</feature>
<evidence type="ECO:0000313" key="3">
    <source>
        <dbReference type="EMBL" id="RDX73071.1"/>
    </source>
</evidence>
<dbReference type="PROSITE" id="PS50076">
    <property type="entry name" value="DNAJ_2"/>
    <property type="match status" value="1"/>
</dbReference>
<dbReference type="InterPro" id="IPR016024">
    <property type="entry name" value="ARM-type_fold"/>
</dbReference>
<dbReference type="SUPFAM" id="SSF48371">
    <property type="entry name" value="ARM repeat"/>
    <property type="match status" value="1"/>
</dbReference>
<dbReference type="FunFam" id="1.25.10.10:FF:000180">
    <property type="entry name" value="DnaJ homolog subfamily C GRV2"/>
    <property type="match status" value="1"/>
</dbReference>
<feature type="region of interest" description="Disordered" evidence="1">
    <location>
        <begin position="891"/>
        <end position="911"/>
    </location>
</feature>
<dbReference type="PANTHER" id="PTHR36983:SF2">
    <property type="entry name" value="DNAJ HOMOLOG SUBFAMILY C MEMBER 13"/>
    <property type="match status" value="1"/>
</dbReference>
<dbReference type="Pfam" id="PF19432">
    <property type="entry name" value="RME-8_N"/>
    <property type="match status" value="3"/>
</dbReference>
<feature type="region of interest" description="Disordered" evidence="1">
    <location>
        <begin position="2452"/>
        <end position="2482"/>
    </location>
</feature>
<dbReference type="GO" id="GO:0007032">
    <property type="term" value="P:endosome organization"/>
    <property type="evidence" value="ECO:0007669"/>
    <property type="project" value="InterPro"/>
</dbReference>
<feature type="region of interest" description="Disordered" evidence="1">
    <location>
        <begin position="2089"/>
        <end position="2113"/>
    </location>
</feature>
<dbReference type="Proteomes" id="UP000257109">
    <property type="component" value="Unassembled WGS sequence"/>
</dbReference>
<dbReference type="InterPro" id="IPR036869">
    <property type="entry name" value="J_dom_sf"/>
</dbReference>
<dbReference type="Pfam" id="PF00226">
    <property type="entry name" value="DnaJ"/>
    <property type="match status" value="1"/>
</dbReference>
<feature type="compositionally biased region" description="Polar residues" evidence="1">
    <location>
        <begin position="941"/>
        <end position="960"/>
    </location>
</feature>
<feature type="compositionally biased region" description="Basic residues" evidence="1">
    <location>
        <begin position="842"/>
        <end position="856"/>
    </location>
</feature>
<proteinExistence type="predicted"/>
<dbReference type="PANTHER" id="PTHR36983">
    <property type="entry name" value="DNAJ HOMOLOG SUBFAMILY C MEMBER 13"/>
    <property type="match status" value="1"/>
</dbReference>
<feature type="domain" description="J" evidence="2">
    <location>
        <begin position="1619"/>
        <end position="1699"/>
    </location>
</feature>
<dbReference type="STRING" id="157652.A0A371F476"/>
<dbReference type="Gene3D" id="1.10.287.110">
    <property type="entry name" value="DnaJ domain"/>
    <property type="match status" value="1"/>
</dbReference>
<dbReference type="Gene3D" id="1.25.10.10">
    <property type="entry name" value="Leucine-rich Repeat Variant"/>
    <property type="match status" value="2"/>
</dbReference>
<dbReference type="GO" id="GO:0010008">
    <property type="term" value="C:endosome membrane"/>
    <property type="evidence" value="ECO:0007669"/>
    <property type="project" value="TreeGrafter"/>
</dbReference>
<feature type="compositionally biased region" description="Polar residues" evidence="1">
    <location>
        <begin position="2093"/>
        <end position="2109"/>
    </location>
</feature>
<dbReference type="InterPro" id="IPR044978">
    <property type="entry name" value="GRV2/DNAJC13"/>
</dbReference>
<reference evidence="3" key="1">
    <citation type="submission" date="2018-05" db="EMBL/GenBank/DDBJ databases">
        <title>Draft genome of Mucuna pruriens seed.</title>
        <authorList>
            <person name="Nnadi N.E."/>
            <person name="Vos R."/>
            <person name="Hasami M.H."/>
            <person name="Devisetty U.K."/>
            <person name="Aguiy J.C."/>
        </authorList>
    </citation>
    <scope>NUCLEOTIDE SEQUENCE [LARGE SCALE GENOMIC DNA]</scope>
    <source>
        <strain evidence="3">JCA_2017</strain>
    </source>
</reference>
<dbReference type="OrthoDB" id="69656at2759"/>
<evidence type="ECO:0000256" key="1">
    <source>
        <dbReference type="SAM" id="MobiDB-lite"/>
    </source>
</evidence>
<dbReference type="FunFam" id="1.25.10.10:FF:000553">
    <property type="entry name" value="dnaJ homolog subfamily C GRV2 isoform X2"/>
    <property type="match status" value="1"/>
</dbReference>
<comment type="caution">
    <text evidence="3">The sequence shown here is derived from an EMBL/GenBank/DDBJ whole genome shotgun (WGS) entry which is preliminary data.</text>
</comment>
<feature type="region of interest" description="Disordered" evidence="1">
    <location>
        <begin position="941"/>
        <end position="968"/>
    </location>
</feature>
<feature type="region of interest" description="Disordered" evidence="1">
    <location>
        <begin position="2660"/>
        <end position="2690"/>
    </location>
</feature>
<feature type="region of interest" description="Disordered" evidence="1">
    <location>
        <begin position="832"/>
        <end position="878"/>
    </location>
</feature>
<evidence type="ECO:0000313" key="4">
    <source>
        <dbReference type="Proteomes" id="UP000257109"/>
    </source>
</evidence>
<feature type="compositionally biased region" description="Polar residues" evidence="1">
    <location>
        <begin position="2681"/>
        <end position="2690"/>
    </location>
</feature>
<name>A0A371F476_MUCPR</name>
<keyword evidence="4" id="KW-1185">Reference proteome</keyword>
<dbReference type="CDD" id="cd06257">
    <property type="entry name" value="DnaJ"/>
    <property type="match status" value="1"/>
</dbReference>
<protein>
    <submittedName>
        <fullName evidence="3">DnaJ-like subfamily C GRV2</fullName>
    </submittedName>
</protein>
<dbReference type="InterPro" id="IPR045802">
    <property type="entry name" value="GRV2/DNAJC13_N"/>
</dbReference>
<dbReference type="EMBL" id="QJKJ01010668">
    <property type="protein sequence ID" value="RDX73071.1"/>
    <property type="molecule type" value="Genomic_DNA"/>
</dbReference>
<feature type="compositionally biased region" description="Pro residues" evidence="1">
    <location>
        <begin position="2664"/>
        <end position="2677"/>
    </location>
</feature>
<feature type="region of interest" description="Disordered" evidence="1">
    <location>
        <begin position="2050"/>
        <end position="2074"/>
    </location>
</feature>
<evidence type="ECO:0000259" key="2">
    <source>
        <dbReference type="PROSITE" id="PS50076"/>
    </source>
</evidence>
<dbReference type="FunFam" id="1.10.287.110:FF:000030">
    <property type="entry name" value="DnaJ homolog subfamily C GRV2"/>
    <property type="match status" value="1"/>
</dbReference>
<dbReference type="GO" id="GO:2000641">
    <property type="term" value="P:regulation of early endosome to late endosome transport"/>
    <property type="evidence" value="ECO:0007669"/>
    <property type="project" value="InterPro"/>
</dbReference>
<accession>A0A371F476</accession>
<dbReference type="Pfam" id="PF14237">
    <property type="entry name" value="GYF_2"/>
    <property type="match status" value="1"/>
</dbReference>
<dbReference type="InterPro" id="IPR025640">
    <property type="entry name" value="GYF_2"/>
</dbReference>
<dbReference type="GO" id="GO:0006898">
    <property type="term" value="P:receptor-mediated endocytosis"/>
    <property type="evidence" value="ECO:0007669"/>
    <property type="project" value="TreeGrafter"/>
</dbReference>
<feature type="compositionally biased region" description="Polar residues" evidence="1">
    <location>
        <begin position="2471"/>
        <end position="2482"/>
    </location>
</feature>